<evidence type="ECO:0000256" key="5">
    <source>
        <dbReference type="ARBA" id="ARBA00012520"/>
    </source>
</evidence>
<keyword evidence="10 15" id="KW-0378">Hydrolase</keyword>
<dbReference type="GO" id="GO:0005654">
    <property type="term" value="C:nucleoplasm"/>
    <property type="evidence" value="ECO:0007669"/>
    <property type="project" value="Ensembl"/>
</dbReference>
<feature type="binding site" evidence="17">
    <location>
        <begin position="247"/>
        <end position="258"/>
    </location>
    <ligand>
        <name>substrate</name>
    </ligand>
</feature>
<dbReference type="PANTHER" id="PTHR12978">
    <property type="entry name" value="HISTIDINE TRIAD HIT PROTEIN MEMBER"/>
    <property type="match status" value="1"/>
</dbReference>
<evidence type="ECO:0000256" key="17">
    <source>
        <dbReference type="PIRSR" id="PIRSR028973-2"/>
    </source>
</evidence>
<dbReference type="Pfam" id="PF11969">
    <property type="entry name" value="DcpS_C"/>
    <property type="match status" value="1"/>
</dbReference>
<evidence type="ECO:0000256" key="4">
    <source>
        <dbReference type="ARBA" id="ARBA00011140"/>
    </source>
</evidence>
<dbReference type="Gene3D" id="3.30.428.10">
    <property type="entry name" value="HIT-like"/>
    <property type="match status" value="1"/>
</dbReference>
<dbReference type="FunFam" id="3.30.200.40:FF:000001">
    <property type="entry name" value="m7GpppX diphosphatase"/>
    <property type="match status" value="1"/>
</dbReference>
<evidence type="ECO:0000256" key="14">
    <source>
        <dbReference type="ARBA" id="ARBA00048222"/>
    </source>
</evidence>
<dbReference type="GeneTree" id="ENSGT00390000003924"/>
<name>A0A8C6XDJ0_NAJNA</name>
<dbReference type="PANTHER" id="PTHR12978:SF0">
    <property type="entry name" value="M7GPPPX DIPHOSPHATASE"/>
    <property type="match status" value="1"/>
</dbReference>
<evidence type="ECO:0000256" key="15">
    <source>
        <dbReference type="PIRNR" id="PIRNR028973"/>
    </source>
</evidence>
<reference evidence="19" key="2">
    <citation type="submission" date="2025-09" db="UniProtKB">
        <authorList>
            <consortium name="Ensembl"/>
        </authorList>
    </citation>
    <scope>IDENTIFICATION</scope>
</reference>
<dbReference type="GO" id="GO:0000932">
    <property type="term" value="C:P-body"/>
    <property type="evidence" value="ECO:0007669"/>
    <property type="project" value="TreeGrafter"/>
</dbReference>
<organism evidence="19 20">
    <name type="scientific">Naja naja</name>
    <name type="common">Indian cobra</name>
    <dbReference type="NCBI Taxonomy" id="35670"/>
    <lineage>
        <taxon>Eukaryota</taxon>
        <taxon>Metazoa</taxon>
        <taxon>Chordata</taxon>
        <taxon>Craniata</taxon>
        <taxon>Vertebrata</taxon>
        <taxon>Euteleostomi</taxon>
        <taxon>Lepidosauria</taxon>
        <taxon>Squamata</taxon>
        <taxon>Bifurcata</taxon>
        <taxon>Unidentata</taxon>
        <taxon>Episquamata</taxon>
        <taxon>Toxicofera</taxon>
        <taxon>Serpentes</taxon>
        <taxon>Colubroidea</taxon>
        <taxon>Elapidae</taxon>
        <taxon>Elapinae</taxon>
        <taxon>Naja</taxon>
    </lineage>
</organism>
<keyword evidence="8" id="KW-0597">Phosphoprotein</keyword>
<feature type="binding site" evidence="17">
    <location>
        <position position="196"/>
    </location>
    <ligand>
        <name>substrate</name>
    </ligand>
</feature>
<dbReference type="AlphaFoldDB" id="A0A8C6XDJ0"/>
<dbReference type="GO" id="GO:0140932">
    <property type="term" value="F:5'-(N(7)-methyl 5'-triphosphoguanosine)-[mRNA] diphosphatase activity"/>
    <property type="evidence" value="ECO:0007669"/>
    <property type="project" value="UniProtKB-EC"/>
</dbReference>
<evidence type="ECO:0000256" key="1">
    <source>
        <dbReference type="ARBA" id="ARBA00004123"/>
    </source>
</evidence>
<dbReference type="Pfam" id="PF05652">
    <property type="entry name" value="DcpS"/>
    <property type="match status" value="1"/>
</dbReference>
<accession>A0A8C6XDJ0</accession>
<evidence type="ECO:0000256" key="7">
    <source>
        <dbReference type="ARBA" id="ARBA00022490"/>
    </source>
</evidence>
<feature type="binding site" evidence="17">
    <location>
        <position position="164"/>
    </location>
    <ligand>
        <name>substrate</name>
    </ligand>
</feature>
<dbReference type="SUPFAM" id="SSF54197">
    <property type="entry name" value="HIT-like"/>
    <property type="match status" value="1"/>
</dbReference>
<dbReference type="GO" id="GO:0000290">
    <property type="term" value="P:deadenylation-dependent decapping of nuclear-transcribed mRNA"/>
    <property type="evidence" value="ECO:0007669"/>
    <property type="project" value="UniProtKB-UniRule"/>
</dbReference>
<evidence type="ECO:0000256" key="8">
    <source>
        <dbReference type="ARBA" id="ARBA00022553"/>
    </source>
</evidence>
<reference evidence="19" key="1">
    <citation type="submission" date="2025-08" db="UniProtKB">
        <authorList>
            <consortium name="Ensembl"/>
        </authorList>
    </citation>
    <scope>IDENTIFICATION</scope>
</reference>
<dbReference type="FunFam" id="3.30.428.10:FF:000006">
    <property type="entry name" value="m7GpppX diphosphatase"/>
    <property type="match status" value="1"/>
</dbReference>
<keyword evidence="13 15" id="KW-0539">Nucleus</keyword>
<dbReference type="InterPro" id="IPR008594">
    <property type="entry name" value="DcpS/DCS2"/>
</dbReference>
<feature type="region of interest" description="Disordered" evidence="18">
    <location>
        <begin position="1"/>
        <end position="33"/>
    </location>
</feature>
<evidence type="ECO:0000256" key="18">
    <source>
        <dbReference type="SAM" id="MobiDB-lite"/>
    </source>
</evidence>
<proteinExistence type="inferred from homology"/>
<feature type="binding site" evidence="17">
    <location>
        <position position="174"/>
    </location>
    <ligand>
        <name>substrate</name>
    </ligand>
</feature>
<protein>
    <recommendedName>
        <fullName evidence="6 15">m7GpppX diphosphatase</fullName>
        <ecNumber evidence="5 15">3.6.1.59</ecNumber>
    </recommendedName>
</protein>
<dbReference type="GO" id="GO:0005739">
    <property type="term" value="C:mitochondrion"/>
    <property type="evidence" value="ECO:0007669"/>
    <property type="project" value="Ensembl"/>
</dbReference>
<keyword evidence="9 15" id="KW-0507">mRNA processing</keyword>
<dbReference type="PIRSF" id="PIRSF028973">
    <property type="entry name" value="Scavenger_mRNA_decap_enz"/>
    <property type="match status" value="1"/>
</dbReference>
<dbReference type="Gene3D" id="3.30.200.40">
    <property type="entry name" value="Scavenger mRNA decapping enzyme, N-terminal domain"/>
    <property type="match status" value="1"/>
</dbReference>
<evidence type="ECO:0000256" key="2">
    <source>
        <dbReference type="ARBA" id="ARBA00004496"/>
    </source>
</evidence>
<keyword evidence="7" id="KW-0963">Cytoplasm</keyword>
<feature type="compositionally biased region" description="Polar residues" evidence="18">
    <location>
        <begin position="20"/>
        <end position="32"/>
    </location>
</feature>
<evidence type="ECO:0000256" key="10">
    <source>
        <dbReference type="ARBA" id="ARBA00022801"/>
    </source>
</evidence>
<evidence type="ECO:0000313" key="19">
    <source>
        <dbReference type="Ensembl" id="ENSNNAP00000012607.1"/>
    </source>
</evidence>
<dbReference type="InterPro" id="IPR011145">
    <property type="entry name" value="Scavenger_mRNA_decap_enz_N"/>
</dbReference>
<gene>
    <name evidence="19" type="primary">DCPS</name>
</gene>
<dbReference type="GO" id="GO:0005829">
    <property type="term" value="C:cytosol"/>
    <property type="evidence" value="ECO:0007669"/>
    <property type="project" value="Ensembl"/>
</dbReference>
<evidence type="ECO:0000256" key="6">
    <source>
        <dbReference type="ARBA" id="ARBA00015636"/>
    </source>
</evidence>
<comment type="subunit">
    <text evidence="4">Homodimer. Associates with components of the exosome multienzyme ribonuclease complex, such as EXOSC3 and EXOSC4. Interacts with NDOR1.</text>
</comment>
<sequence length="306" mass="35034">MADSPALKRKREEKGGENGSAKSQNEGPTSGNFPLAELSVMKVLRESAREKAIFLHGRVNSASGDKTDAVVILEKIPFQEENITELLKKHIGLQLQMSNDIYSTYHLFLPPELNEIKTTVVYPATEKHLQKYLSRSVYLIQETGEDYKNITLPFIESQSISIQWVYNILEKKAEADRIVYENPDPINGFVLIPDFKWNQKQLEDLYLIAICHRRGIKSVRDLTAEHLPLLRNILKEGGLPRSHRPLHYQPSYFHLHVHFTALSYDAPGCSAERALLLSDVMYHLELDSQYYQKCPLTFPVRADEPC</sequence>
<evidence type="ECO:0000256" key="13">
    <source>
        <dbReference type="ARBA" id="ARBA00023242"/>
    </source>
</evidence>
<comment type="subcellular location">
    <subcellularLocation>
        <location evidence="2">Cytoplasm</location>
    </subcellularLocation>
    <subcellularLocation>
        <location evidence="1 15">Nucleus</location>
    </subcellularLocation>
</comment>
<dbReference type="GO" id="GO:0045292">
    <property type="term" value="P:mRNA cis splicing, via spliceosome"/>
    <property type="evidence" value="ECO:0007669"/>
    <property type="project" value="Ensembl"/>
</dbReference>
<dbReference type="Proteomes" id="UP000694559">
    <property type="component" value="Unplaced"/>
</dbReference>
<evidence type="ECO:0000313" key="20">
    <source>
        <dbReference type="Proteomes" id="UP000694559"/>
    </source>
</evidence>
<comment type="catalytic activity">
    <reaction evidence="14 15">
        <text>a 5'-end (N(7)-methyl 5'-triphosphoguanosine)-ribonucleoside in mRNA + H2O = N(7)-methyl-GMP + a 5'-end diphospho-ribonucleoside in mRNA + 2 H(+)</text>
        <dbReference type="Rhea" id="RHEA:65388"/>
        <dbReference type="Rhea" id="RHEA-COMP:17165"/>
        <dbReference type="Rhea" id="RHEA-COMP:17167"/>
        <dbReference type="ChEBI" id="CHEBI:15377"/>
        <dbReference type="ChEBI" id="CHEBI:15378"/>
        <dbReference type="ChEBI" id="CHEBI:58285"/>
        <dbReference type="ChEBI" id="CHEBI:156461"/>
        <dbReference type="ChEBI" id="CHEBI:167616"/>
        <dbReference type="EC" id="3.6.1.59"/>
    </reaction>
</comment>
<keyword evidence="20" id="KW-1185">Reference proteome</keyword>
<comment type="similarity">
    <text evidence="3 15">Belongs to the HIT family.</text>
</comment>
<keyword evidence="12" id="KW-0508">mRNA splicing</keyword>
<evidence type="ECO:0000256" key="11">
    <source>
        <dbReference type="ARBA" id="ARBA00022990"/>
    </source>
</evidence>
<dbReference type="InterPro" id="IPR036265">
    <property type="entry name" value="HIT-like_sf"/>
</dbReference>
<dbReference type="EC" id="3.6.1.59" evidence="5 15"/>
<dbReference type="GO" id="GO:0042802">
    <property type="term" value="F:identical protein binding"/>
    <property type="evidence" value="ECO:0007669"/>
    <property type="project" value="Ensembl"/>
</dbReference>
<dbReference type="OrthoDB" id="10264956at2759"/>
<dbReference type="OMA" id="RAYFHYQ"/>
<evidence type="ECO:0000256" key="3">
    <source>
        <dbReference type="ARBA" id="ARBA00010208"/>
    </source>
</evidence>
<keyword evidence="11" id="KW-0007">Acetylation</keyword>
<dbReference type="SUPFAM" id="SSF102860">
    <property type="entry name" value="mRNA decapping enzyme DcpS N-terminal domain"/>
    <property type="match status" value="1"/>
</dbReference>
<comment type="function">
    <text evidence="15">Decapping scavenger enzyme that catalyzes the cleavage of a residual cap structure following the degradation of mRNAs by the 3'-&gt;5' exosome-mediated mRNA decay pathway.</text>
</comment>
<dbReference type="GO" id="GO:0000340">
    <property type="term" value="F:RNA 7-methylguanosine cap binding"/>
    <property type="evidence" value="ECO:0007669"/>
    <property type="project" value="UniProtKB-UniRule"/>
</dbReference>
<evidence type="ECO:0000256" key="16">
    <source>
        <dbReference type="PIRSR" id="PIRSR028973-1"/>
    </source>
</evidence>
<dbReference type="Ensembl" id="ENSNNAT00000013197.1">
    <property type="protein sequence ID" value="ENSNNAP00000012607.1"/>
    <property type="gene ID" value="ENSNNAG00000008511.1"/>
</dbReference>
<evidence type="ECO:0000256" key="12">
    <source>
        <dbReference type="ARBA" id="ARBA00023187"/>
    </source>
</evidence>
<evidence type="ECO:0000256" key="9">
    <source>
        <dbReference type="ARBA" id="ARBA00022664"/>
    </source>
</evidence>
<feature type="active site" description="Nucleophile" evidence="16">
    <location>
        <position position="256"/>
    </location>
</feature>
<feature type="binding site" evidence="17">
    <location>
        <position position="194"/>
    </location>
    <ligand>
        <name>substrate</name>
    </ligand>
</feature>